<keyword evidence="3" id="KW-1185">Reference proteome</keyword>
<reference evidence="3" key="1">
    <citation type="submission" date="2016-12" db="EMBL/GenBank/DDBJ databases">
        <authorList>
            <person name="Varghese N."/>
            <person name="Submissions S."/>
        </authorList>
    </citation>
    <scope>NUCLEOTIDE SEQUENCE [LARGE SCALE GENOMIC DNA]</scope>
    <source>
        <strain evidence="3">DSM 18830</strain>
    </source>
</reference>
<dbReference type="Pfam" id="PF13715">
    <property type="entry name" value="CarbopepD_reg_2"/>
    <property type="match status" value="1"/>
</dbReference>
<name>A0A1M7ZYA6_9FLAO</name>
<dbReference type="InterPro" id="IPR008969">
    <property type="entry name" value="CarboxyPept-like_regulatory"/>
</dbReference>
<evidence type="ECO:0000313" key="2">
    <source>
        <dbReference type="EMBL" id="SHO73803.1"/>
    </source>
</evidence>
<protein>
    <submittedName>
        <fullName evidence="2">CarboxypepD_reg-like domain-containing protein</fullName>
    </submittedName>
</protein>
<organism evidence="2 3">
    <name type="scientific">Flavobacterium cucumis</name>
    <dbReference type="NCBI Taxonomy" id="416016"/>
    <lineage>
        <taxon>Bacteria</taxon>
        <taxon>Pseudomonadati</taxon>
        <taxon>Bacteroidota</taxon>
        <taxon>Flavobacteriia</taxon>
        <taxon>Flavobacteriales</taxon>
        <taxon>Flavobacteriaceae</taxon>
        <taxon>Flavobacterium</taxon>
    </lineage>
</organism>
<dbReference type="EMBL" id="FRYK01000004">
    <property type="protein sequence ID" value="SHO73803.1"/>
    <property type="molecule type" value="Genomic_DNA"/>
</dbReference>
<feature type="chain" id="PRO_5009930052" evidence="1">
    <location>
        <begin position="19"/>
        <end position="257"/>
    </location>
</feature>
<dbReference type="SUPFAM" id="SSF49464">
    <property type="entry name" value="Carboxypeptidase regulatory domain-like"/>
    <property type="match status" value="1"/>
</dbReference>
<evidence type="ECO:0000313" key="3">
    <source>
        <dbReference type="Proteomes" id="UP000184611"/>
    </source>
</evidence>
<dbReference type="Proteomes" id="UP000184611">
    <property type="component" value="Unassembled WGS sequence"/>
</dbReference>
<gene>
    <name evidence="2" type="ORF">SAMN05443547_2176</name>
</gene>
<dbReference type="STRING" id="416016.SAMN05443547_2176"/>
<proteinExistence type="predicted"/>
<evidence type="ECO:0000256" key="1">
    <source>
        <dbReference type="SAM" id="SignalP"/>
    </source>
</evidence>
<accession>A0A1M7ZYA6</accession>
<dbReference type="AlphaFoldDB" id="A0A1M7ZYA6"/>
<keyword evidence="1" id="KW-0732">Signal</keyword>
<dbReference type="RefSeq" id="WP_073584322.1">
    <property type="nucleotide sequence ID" value="NZ_CBCSEA010000007.1"/>
</dbReference>
<dbReference type="OrthoDB" id="1467339at2"/>
<feature type="signal peptide" evidence="1">
    <location>
        <begin position="1"/>
        <end position="18"/>
    </location>
</feature>
<sequence length="257" mass="29163">MRYFVVFFILISSSLVNAQNDSIVKFIKGTVIQNETRLPMANVHVINTTNVTGTITSPSGLFEIAAKVNDTLLFSFLGYETVKVKVTNDWIKDNPTKIYLSEKVYELNDVTIAKYNLTGYLQVDTKLIPVSEDSYRYDIPGVKGGYEVGDKSPSAVSRVIGSIFNPADFLYNAFGKRPKEMKKLKEMKKDDTVRNLLATKFDRVTLAALLEIDKDDIPLILQNCNYSEYFIQTANDLQIMDAINACYEEYKILRKNK</sequence>